<feature type="domain" description="GATOR1 complex protein NPRL3 C-terminal HTH" evidence="6">
    <location>
        <begin position="781"/>
        <end position="842"/>
    </location>
</feature>
<feature type="compositionally biased region" description="Low complexity" evidence="5">
    <location>
        <begin position="144"/>
        <end position="154"/>
    </location>
</feature>
<dbReference type="InterPro" id="IPR005365">
    <property type="entry name" value="Npr3"/>
</dbReference>
<comment type="similarity">
    <text evidence="1 4">Belongs to the NPR3 family.</text>
</comment>
<gene>
    <name evidence="7" type="ORF">BRENAR_LOCUS823</name>
</gene>
<dbReference type="EMBL" id="CAACVR010000002">
    <property type="protein sequence ID" value="VEU20088.1"/>
    <property type="molecule type" value="Genomic_DNA"/>
</dbReference>
<feature type="compositionally biased region" description="Acidic residues" evidence="5">
    <location>
        <begin position="683"/>
        <end position="697"/>
    </location>
</feature>
<dbReference type="PANTHER" id="PTHR13153:SF5">
    <property type="entry name" value="GATOR COMPLEX PROTEIN NPRL3"/>
    <property type="match status" value="1"/>
</dbReference>
<evidence type="ECO:0000256" key="2">
    <source>
        <dbReference type="ARBA" id="ARBA00017880"/>
    </source>
</evidence>
<comment type="subcellular location">
    <subcellularLocation>
        <location evidence="4">Vacuole membrane</location>
        <topology evidence="4">Peripheral membrane protein</topology>
    </subcellularLocation>
</comment>
<reference evidence="7 8" key="1">
    <citation type="submission" date="2018-12" db="EMBL/GenBank/DDBJ databases">
        <authorList>
            <person name="Tiukova I."/>
            <person name="Dainat J."/>
        </authorList>
    </citation>
    <scope>NUCLEOTIDE SEQUENCE [LARGE SCALE GENOMIC DNA]</scope>
</reference>
<dbReference type="Pfam" id="PF24064">
    <property type="entry name" value="HTH_NPRL3"/>
    <property type="match status" value="1"/>
</dbReference>
<feature type="compositionally biased region" description="Basic and acidic residues" evidence="5">
    <location>
        <begin position="97"/>
        <end position="110"/>
    </location>
</feature>
<evidence type="ECO:0000313" key="8">
    <source>
        <dbReference type="Proteomes" id="UP000290900"/>
    </source>
</evidence>
<dbReference type="PANTHER" id="PTHR13153">
    <property type="entry name" value="CGTHBA PROTEIN -14 GENE PROTEIN"/>
    <property type="match status" value="1"/>
</dbReference>
<feature type="compositionally biased region" description="Acidic residues" evidence="5">
    <location>
        <begin position="77"/>
        <end position="96"/>
    </location>
</feature>
<dbReference type="Proteomes" id="UP000290900">
    <property type="component" value="Unassembled WGS sequence"/>
</dbReference>
<feature type="compositionally biased region" description="Basic residues" evidence="5">
    <location>
        <begin position="655"/>
        <end position="666"/>
    </location>
</feature>
<dbReference type="GO" id="GO:0005774">
    <property type="term" value="C:vacuolar membrane"/>
    <property type="evidence" value="ECO:0007669"/>
    <property type="project" value="UniProtKB-SubCell"/>
</dbReference>
<name>A0A448YGS4_BRENA</name>
<dbReference type="GO" id="GO:0010508">
    <property type="term" value="P:positive regulation of autophagy"/>
    <property type="evidence" value="ECO:0007669"/>
    <property type="project" value="TreeGrafter"/>
</dbReference>
<feature type="compositionally biased region" description="Polar residues" evidence="5">
    <location>
        <begin position="111"/>
        <end position="126"/>
    </location>
</feature>
<dbReference type="GO" id="GO:0038202">
    <property type="term" value="P:TORC1 signaling"/>
    <property type="evidence" value="ECO:0007669"/>
    <property type="project" value="TreeGrafter"/>
</dbReference>
<feature type="region of interest" description="Disordered" evidence="5">
    <location>
        <begin position="260"/>
        <end position="295"/>
    </location>
</feature>
<protein>
    <recommendedName>
        <fullName evidence="2 4">Nitrogen permease regulator 3</fullName>
    </recommendedName>
    <alternativeName>
        <fullName evidence="3 4">Required for meiotic nuclear division protein 11</fullName>
    </alternativeName>
</protein>
<dbReference type="AlphaFoldDB" id="A0A448YGS4"/>
<accession>A0A448YGS4</accession>
<feature type="compositionally biased region" description="Low complexity" evidence="5">
    <location>
        <begin position="747"/>
        <end position="757"/>
    </location>
</feature>
<feature type="compositionally biased region" description="Low complexity" evidence="5">
    <location>
        <begin position="186"/>
        <end position="204"/>
    </location>
</feature>
<dbReference type="OrthoDB" id="18648at2759"/>
<feature type="region of interest" description="Disordered" evidence="5">
    <location>
        <begin position="653"/>
        <end position="758"/>
    </location>
</feature>
<feature type="region of interest" description="Disordered" evidence="5">
    <location>
        <begin position="39"/>
        <end position="208"/>
    </location>
</feature>
<feature type="compositionally biased region" description="Basic and acidic residues" evidence="5">
    <location>
        <begin position="707"/>
        <end position="746"/>
    </location>
</feature>
<feature type="compositionally biased region" description="Basic residues" evidence="5">
    <location>
        <begin position="264"/>
        <end position="281"/>
    </location>
</feature>
<evidence type="ECO:0000256" key="1">
    <source>
        <dbReference type="ARBA" id="ARBA00010546"/>
    </source>
</evidence>
<dbReference type="GO" id="GO:1990130">
    <property type="term" value="C:GATOR1 complex"/>
    <property type="evidence" value="ECO:0007669"/>
    <property type="project" value="TreeGrafter"/>
</dbReference>
<keyword evidence="8" id="KW-1185">Reference proteome</keyword>
<dbReference type="InterPro" id="IPR056603">
    <property type="entry name" value="HTH_NPRL3"/>
</dbReference>
<feature type="compositionally biased region" description="Basic and acidic residues" evidence="5">
    <location>
        <begin position="128"/>
        <end position="140"/>
    </location>
</feature>
<comment type="function">
    <text evidence="4">Mediates inactivation of the TORC1 complex in response to amino acid starvation. Required for meiotic nuclear division.</text>
</comment>
<dbReference type="InParanoid" id="A0A448YGS4"/>
<dbReference type="GO" id="GO:0034198">
    <property type="term" value="P:cellular response to amino acid starvation"/>
    <property type="evidence" value="ECO:0007669"/>
    <property type="project" value="TreeGrafter"/>
</dbReference>
<dbReference type="Pfam" id="PF03666">
    <property type="entry name" value="NPR3"/>
    <property type="match status" value="1"/>
</dbReference>
<dbReference type="GO" id="GO:1904262">
    <property type="term" value="P:negative regulation of TORC1 signaling"/>
    <property type="evidence" value="ECO:0007669"/>
    <property type="project" value="TreeGrafter"/>
</dbReference>
<evidence type="ECO:0000256" key="5">
    <source>
        <dbReference type="SAM" id="MobiDB-lite"/>
    </source>
</evidence>
<dbReference type="STRING" id="13370.A0A448YGS4"/>
<feature type="compositionally biased region" description="Basic residues" evidence="5">
    <location>
        <begin position="39"/>
        <end position="49"/>
    </location>
</feature>
<organism evidence="7 8">
    <name type="scientific">Brettanomyces naardenensis</name>
    <name type="common">Yeast</name>
    <dbReference type="NCBI Taxonomy" id="13370"/>
    <lineage>
        <taxon>Eukaryota</taxon>
        <taxon>Fungi</taxon>
        <taxon>Dikarya</taxon>
        <taxon>Ascomycota</taxon>
        <taxon>Saccharomycotina</taxon>
        <taxon>Pichiomycetes</taxon>
        <taxon>Pichiales</taxon>
        <taxon>Pichiaceae</taxon>
        <taxon>Brettanomyces</taxon>
    </lineage>
</organism>
<keyword evidence="4" id="KW-0732">Signal</keyword>
<dbReference type="GO" id="GO:0051321">
    <property type="term" value="P:meiotic cell cycle"/>
    <property type="evidence" value="ECO:0007669"/>
    <property type="project" value="UniProtKB-UniRule"/>
</dbReference>
<sequence length="847" mass="95476">MSSLYLPNPCLLGIMLCISTHDGNHLVFHYPPKPGFSRFRQRGSSRAQKKAYSDTGSTASISEDDEWDENPDREAKSDDEDGSDESEEESDDEDNDYRDGEGYYDNRIDYSESSYGRLSTYSTNGGRSDIDRGADNKESGDTLVPSVGSSVGSPLAMASTNEPSVHQEALRGISASRSGGGGGGSISLTSSPILTGSAGTTGRTQRQRRHVHKIEKLFGFDIDFISEMVSPPKALCNNRFELTVEDIAFLGLPIHIGDDGNWRPSHHRHGKKSSKHKHKRGISMANTENTTADTDDAQSLLSADEDGRTSSSSSASHCPMYLFNLVFVMDPPMDEYNYRIDEMYHYVISRLALLLRYEQQKTNYVWEESDKIMKLKEEAVSLGFSVTEQWGYVIEHSSLANVIRQTFEAMKHSDIVNVNINGKFSSFQIPIRTEFNMIPPKHVRVLRGSSLSSISPFNNIIMDPVSGAGYYSQNEDWMVYFALLLLDDPEAIIRDIRAEEDSLIANFIRMIKPSESLSRLSTLSGLDITEVKLFASHLVYWRRAKATLPIAPKNIYIVSPLAPMDRVYSDSVMFIQNFPNLPPLCNFLSLISTNSNRPRPVSTIIPSRDHRDLYMDAIAWLLKHGYLTQLYTFLWLKIKKEIKIRVDEELEMERKRRQSMKKKKKKRVDDNTEVDENVVVSEGEGEDEEEEEEEEEEGTKSLNGEGGSKEGQAEGGDVKVRNTDNTTKKDEPSGRHDSHDSRDSRDSNGNGISSGSSTKVVVQFEEEEEEDTILQDPESSTALERRWIAKCVEGKPVEVVNLFYKLLKYMNGKSPLELFILKENVSRQDVRRLLSSMGDQIVTSRHW</sequence>
<evidence type="ECO:0000313" key="7">
    <source>
        <dbReference type="EMBL" id="VEU20088.1"/>
    </source>
</evidence>
<dbReference type="FunCoup" id="A0A448YGS4">
    <property type="interactions" value="121"/>
</dbReference>
<evidence type="ECO:0000259" key="6">
    <source>
        <dbReference type="Pfam" id="PF24064"/>
    </source>
</evidence>
<keyword evidence="4" id="KW-0469">Meiosis</keyword>
<evidence type="ECO:0000256" key="4">
    <source>
        <dbReference type="RuleBase" id="RU368069"/>
    </source>
</evidence>
<evidence type="ECO:0000256" key="3">
    <source>
        <dbReference type="ARBA" id="ARBA00030028"/>
    </source>
</evidence>
<proteinExistence type="inferred from homology"/>